<dbReference type="GO" id="GO:0008270">
    <property type="term" value="F:zinc ion binding"/>
    <property type="evidence" value="ECO:0007669"/>
    <property type="project" value="UniProtKB-KW"/>
</dbReference>
<keyword evidence="2" id="KW-0378">Hydrolase</keyword>
<dbReference type="GO" id="GO:0047429">
    <property type="term" value="F:nucleoside triphosphate diphosphatase activity"/>
    <property type="evidence" value="ECO:0007669"/>
    <property type="project" value="InterPro"/>
</dbReference>
<dbReference type="PANTHER" id="PTHR11067">
    <property type="entry name" value="INOSINE TRIPHOSPHATE PYROPHOSPHATASE/HAM1 PROTEIN"/>
    <property type="match status" value="1"/>
</dbReference>
<evidence type="ECO:0000259" key="5">
    <source>
        <dbReference type="PROSITE" id="PS50114"/>
    </source>
</evidence>
<proteinExistence type="inferred from homology"/>
<dbReference type="EMBL" id="HBFO01000863">
    <property type="protein sequence ID" value="CAD8809517.1"/>
    <property type="molecule type" value="Transcribed_RNA"/>
</dbReference>
<organism evidence="6">
    <name type="scientific">Ostreococcus mediterraneus</name>
    <dbReference type="NCBI Taxonomy" id="1486918"/>
    <lineage>
        <taxon>Eukaryota</taxon>
        <taxon>Viridiplantae</taxon>
        <taxon>Chlorophyta</taxon>
        <taxon>Mamiellophyceae</taxon>
        <taxon>Mamiellales</taxon>
        <taxon>Bathycoccaceae</taxon>
        <taxon>Ostreococcus</taxon>
    </lineage>
</organism>
<evidence type="ECO:0000256" key="3">
    <source>
        <dbReference type="PROSITE-ProRule" id="PRU00094"/>
    </source>
</evidence>
<evidence type="ECO:0000256" key="2">
    <source>
        <dbReference type="ARBA" id="ARBA00022801"/>
    </source>
</evidence>
<accession>A0A7S0Z731</accession>
<evidence type="ECO:0000256" key="4">
    <source>
        <dbReference type="SAM" id="MobiDB-lite"/>
    </source>
</evidence>
<dbReference type="AlphaFoldDB" id="A0A7S0Z731"/>
<dbReference type="Gene3D" id="3.30.50.10">
    <property type="entry name" value="Erythroid Transcription Factor GATA-1, subunit A"/>
    <property type="match status" value="1"/>
</dbReference>
<keyword evidence="3" id="KW-0479">Metal-binding</keyword>
<gene>
    <name evidence="6" type="ORF">OMED0930_LOCUS610</name>
</gene>
<dbReference type="SUPFAM" id="SSF57716">
    <property type="entry name" value="Glucocorticoid receptor-like (DNA-binding domain)"/>
    <property type="match status" value="1"/>
</dbReference>
<dbReference type="PANTHER" id="PTHR11067:SF9">
    <property type="entry name" value="INOSINE TRIPHOSPHATE PYROPHOSPHATASE"/>
    <property type="match status" value="1"/>
</dbReference>
<evidence type="ECO:0000313" key="6">
    <source>
        <dbReference type="EMBL" id="CAD8809517.1"/>
    </source>
</evidence>
<keyword evidence="3" id="KW-0863">Zinc-finger</keyword>
<dbReference type="SUPFAM" id="SSF52972">
    <property type="entry name" value="ITPase-like"/>
    <property type="match status" value="1"/>
</dbReference>
<protein>
    <recommendedName>
        <fullName evidence="5">GATA-type domain-containing protein</fullName>
    </recommendedName>
</protein>
<dbReference type="InterPro" id="IPR002637">
    <property type="entry name" value="RdgB/HAM1"/>
</dbReference>
<feature type="compositionally biased region" description="Basic and acidic residues" evidence="4">
    <location>
        <begin position="268"/>
        <end position="282"/>
    </location>
</feature>
<dbReference type="Pfam" id="PF01725">
    <property type="entry name" value="Ham1p_like"/>
    <property type="match status" value="1"/>
</dbReference>
<comment type="similarity">
    <text evidence="1">Belongs to the HAM1 NTPase family.</text>
</comment>
<dbReference type="SMART" id="SM00401">
    <property type="entry name" value="ZnF_GATA"/>
    <property type="match status" value="1"/>
</dbReference>
<dbReference type="PROSITE" id="PS00344">
    <property type="entry name" value="GATA_ZN_FINGER_1"/>
    <property type="match status" value="1"/>
</dbReference>
<keyword evidence="3" id="KW-0862">Zinc</keyword>
<dbReference type="Gene3D" id="3.90.950.10">
    <property type="match status" value="1"/>
</dbReference>
<dbReference type="InterPro" id="IPR000679">
    <property type="entry name" value="Znf_GATA"/>
</dbReference>
<dbReference type="InterPro" id="IPR013088">
    <property type="entry name" value="Znf_NHR/GATA"/>
</dbReference>
<evidence type="ECO:0000256" key="1">
    <source>
        <dbReference type="ARBA" id="ARBA00008023"/>
    </source>
</evidence>
<name>A0A7S0Z731_9CHLO</name>
<dbReference type="GO" id="GO:0006355">
    <property type="term" value="P:regulation of DNA-templated transcription"/>
    <property type="evidence" value="ECO:0007669"/>
    <property type="project" value="InterPro"/>
</dbReference>
<sequence length="470" mass="52491">MKMVQEGEEPTIRVVYATGNPGKFEEASWVFGRRERAEDPRVLTCALDPHITEIQGTMEEIARSKSEATYQALFVDFSQEREKMQKKIEASLDGPVEYLLTEDVSLSINALCGFPGPYVKPMLEAIRPDGLWDLMSRYSDRTATATCMMLMKCMKTMTTRVFTGTISGTIVAPRGHIHHGKASWNSVFQPDGYTQTLGEMSYCEQARFSHRKIALEKFLAYGRQQLKGAQLAEAFEESVQVYRVEQCSAPLQWQTHETDEIVRQIFHPSEHETSEMSHDKIYAGRGSGGKKRQQNTSSNKSLAAPTKVGLRKLSMKIHVRDVEADTNKEPGLSHNSWNTIGECVKNLLASKKKEKRPSRNISVSTENDASDDFMDAFTDSELTDADESDDFVLARAVEYATKPLKTSQGVTTMKSHQGPPKSRPGNVCLSSTGKCAECFTTKTPQWRTGPKGPKTVCNACGVKYIGRLNR</sequence>
<dbReference type="PROSITE" id="PS50114">
    <property type="entry name" value="GATA_ZN_FINGER_2"/>
    <property type="match status" value="1"/>
</dbReference>
<dbReference type="CDD" id="cd00202">
    <property type="entry name" value="ZnF_GATA"/>
    <property type="match status" value="1"/>
</dbReference>
<dbReference type="GO" id="GO:0043565">
    <property type="term" value="F:sequence-specific DNA binding"/>
    <property type="evidence" value="ECO:0007669"/>
    <property type="project" value="InterPro"/>
</dbReference>
<reference evidence="6" key="1">
    <citation type="submission" date="2021-01" db="EMBL/GenBank/DDBJ databases">
        <authorList>
            <person name="Corre E."/>
            <person name="Pelletier E."/>
            <person name="Niang G."/>
            <person name="Scheremetjew M."/>
            <person name="Finn R."/>
            <person name="Kale V."/>
            <person name="Holt S."/>
            <person name="Cochrane G."/>
            <person name="Meng A."/>
            <person name="Brown T."/>
            <person name="Cohen L."/>
        </authorList>
    </citation>
    <scope>NUCLEOTIDE SEQUENCE</scope>
    <source>
        <strain evidence="6">Clade-D-RCC1621</strain>
    </source>
</reference>
<dbReference type="Pfam" id="PF00320">
    <property type="entry name" value="GATA"/>
    <property type="match status" value="1"/>
</dbReference>
<dbReference type="InterPro" id="IPR029001">
    <property type="entry name" value="ITPase-like_fam"/>
</dbReference>
<dbReference type="GO" id="GO:0005737">
    <property type="term" value="C:cytoplasm"/>
    <property type="evidence" value="ECO:0007669"/>
    <property type="project" value="TreeGrafter"/>
</dbReference>
<feature type="domain" description="GATA-type" evidence="5">
    <location>
        <begin position="434"/>
        <end position="464"/>
    </location>
</feature>
<dbReference type="GO" id="GO:0009143">
    <property type="term" value="P:nucleoside triphosphate catabolic process"/>
    <property type="evidence" value="ECO:0007669"/>
    <property type="project" value="InterPro"/>
</dbReference>
<dbReference type="CDD" id="cd00515">
    <property type="entry name" value="HAM1"/>
    <property type="match status" value="1"/>
</dbReference>
<feature type="region of interest" description="Disordered" evidence="4">
    <location>
        <begin position="268"/>
        <end position="305"/>
    </location>
</feature>